<accession>A0A0R1WNB8</accession>
<evidence type="ECO:0008006" key="4">
    <source>
        <dbReference type="Google" id="ProtNLM"/>
    </source>
</evidence>
<name>A0A0R1WNB8_9LACO</name>
<protein>
    <recommendedName>
        <fullName evidence="4">Membrane protein 6-pyruvoyl-tetrahydropterin synthase-related domain-containing protein</fullName>
    </recommendedName>
</protein>
<feature type="transmembrane region" description="Helical" evidence="1">
    <location>
        <begin position="224"/>
        <end position="247"/>
    </location>
</feature>
<feature type="transmembrane region" description="Helical" evidence="1">
    <location>
        <begin position="9"/>
        <end position="31"/>
    </location>
</feature>
<feature type="transmembrane region" description="Helical" evidence="1">
    <location>
        <begin position="157"/>
        <end position="175"/>
    </location>
</feature>
<sequence length="589" mass="67829">MKFRNKKQIIINSLNVLSFLLLSYCYLSFFINSGKLQVISDGSFHFARVEEIFNNLRQGHLFTFIATHTFSHSGNGSFLFYPSVYLYLWAALRFIFNPVTAYYIWIGLFLFLTLTISYVCMLSFSKDKYRSYIFALIYTLASYHFYLGIANQTLGEYQAFTFIPIIFLGIYHLLWGDTKRWYLVSIGLALTTYAHILSVYMSIGFAVTLFIAKLIYTREISKDRIYAIVKAILLFITLTAPVLWIFLTDFVGQNIQSPAPTIALPMTLIDIINNSLYNIVSKSTGIVLFGVAGVGWYFVKDNKVEMNIYLLGVTVLLFLTTIFPWEVLKNTPLIIIFGPIQYPYRFLNFASFFLAVTGSYGFNKLVKKQKTRYQKNLVFIVIIALNSIIYLGQISSLFINLNSNNNYLVKNSQVLKTLPDDQVITKENYQDMFSYTILFGETDYYPKQSYNGNNPNSNEFANSIISQVSYLNGKEIKVHKKVLLPNKIRYIVDLDKKGILDLPVIKYNHTNAVVDGKKISHEISKRGTIALNLSEGKHIIEISYEPGTVFYLLVCVSFISWILISYFSENKYRTNQIIYPISKIRNLKF</sequence>
<dbReference type="EMBL" id="AZGD01000052">
    <property type="protein sequence ID" value="KRM19376.1"/>
    <property type="molecule type" value="Genomic_DNA"/>
</dbReference>
<proteinExistence type="predicted"/>
<dbReference type="PATRIC" id="fig|1423755.3.peg.200"/>
<dbReference type="STRING" id="1423755.FC40_GL000187"/>
<comment type="caution">
    <text evidence="2">The sequence shown here is derived from an EMBL/GenBank/DDBJ whole genome shotgun (WGS) entry which is preliminary data.</text>
</comment>
<dbReference type="eggNOG" id="COG4485">
    <property type="taxonomic scope" value="Bacteria"/>
</dbReference>
<feature type="transmembrane region" description="Helical" evidence="1">
    <location>
        <begin position="181"/>
        <end position="212"/>
    </location>
</feature>
<keyword evidence="1" id="KW-0472">Membrane</keyword>
<reference evidence="2 3" key="1">
    <citation type="journal article" date="2015" name="Genome Announc.">
        <title>Expanding the biotechnology potential of lactobacilli through comparative genomics of 213 strains and associated genera.</title>
        <authorList>
            <person name="Sun Z."/>
            <person name="Harris H.M."/>
            <person name="McCann A."/>
            <person name="Guo C."/>
            <person name="Argimon S."/>
            <person name="Zhang W."/>
            <person name="Yang X."/>
            <person name="Jeffery I.B."/>
            <person name="Cooney J.C."/>
            <person name="Kagawa T.F."/>
            <person name="Liu W."/>
            <person name="Song Y."/>
            <person name="Salvetti E."/>
            <person name="Wrobel A."/>
            <person name="Rasinkangas P."/>
            <person name="Parkhill J."/>
            <person name="Rea M.C."/>
            <person name="O'Sullivan O."/>
            <person name="Ritari J."/>
            <person name="Douillard F.P."/>
            <person name="Paul Ross R."/>
            <person name="Yang R."/>
            <person name="Briner A.E."/>
            <person name="Felis G.E."/>
            <person name="de Vos W.M."/>
            <person name="Barrangou R."/>
            <person name="Klaenhammer T.R."/>
            <person name="Caufield P.W."/>
            <person name="Cui Y."/>
            <person name="Zhang H."/>
            <person name="O'Toole P.W."/>
        </authorList>
    </citation>
    <scope>NUCLEOTIDE SEQUENCE [LARGE SCALE GENOMIC DNA]</scope>
    <source>
        <strain evidence="2 3">DSM 18933</strain>
    </source>
</reference>
<feature type="transmembrane region" description="Helical" evidence="1">
    <location>
        <begin position="549"/>
        <end position="567"/>
    </location>
</feature>
<keyword evidence="1" id="KW-0812">Transmembrane</keyword>
<dbReference type="Proteomes" id="UP000051054">
    <property type="component" value="Unassembled WGS sequence"/>
</dbReference>
<evidence type="ECO:0000256" key="1">
    <source>
        <dbReference type="SAM" id="Phobius"/>
    </source>
</evidence>
<feature type="transmembrane region" description="Helical" evidence="1">
    <location>
        <begin position="306"/>
        <end position="325"/>
    </location>
</feature>
<feature type="transmembrane region" description="Helical" evidence="1">
    <location>
        <begin position="276"/>
        <end position="299"/>
    </location>
</feature>
<dbReference type="AlphaFoldDB" id="A0A0R1WNB8"/>
<evidence type="ECO:0000313" key="2">
    <source>
        <dbReference type="EMBL" id="KRM19376.1"/>
    </source>
</evidence>
<feature type="transmembrane region" description="Helical" evidence="1">
    <location>
        <begin position="103"/>
        <end position="125"/>
    </location>
</feature>
<gene>
    <name evidence="2" type="ORF">FC40_GL000187</name>
</gene>
<feature type="transmembrane region" description="Helical" evidence="1">
    <location>
        <begin position="78"/>
        <end position="96"/>
    </location>
</feature>
<dbReference type="RefSeq" id="WP_056938357.1">
    <property type="nucleotide sequence ID" value="NZ_AZGD01000052.1"/>
</dbReference>
<feature type="transmembrane region" description="Helical" evidence="1">
    <location>
        <begin position="377"/>
        <end position="399"/>
    </location>
</feature>
<keyword evidence="1" id="KW-1133">Transmembrane helix</keyword>
<feature type="transmembrane region" description="Helical" evidence="1">
    <location>
        <begin position="131"/>
        <end position="150"/>
    </location>
</feature>
<evidence type="ECO:0000313" key="3">
    <source>
        <dbReference type="Proteomes" id="UP000051054"/>
    </source>
</evidence>
<organism evidence="2 3">
    <name type="scientific">Ligilactobacillus hayakitensis DSM 18933 = JCM 14209</name>
    <dbReference type="NCBI Taxonomy" id="1423755"/>
    <lineage>
        <taxon>Bacteria</taxon>
        <taxon>Bacillati</taxon>
        <taxon>Bacillota</taxon>
        <taxon>Bacilli</taxon>
        <taxon>Lactobacillales</taxon>
        <taxon>Lactobacillaceae</taxon>
        <taxon>Ligilactobacillus</taxon>
    </lineage>
</organism>
<feature type="transmembrane region" description="Helical" evidence="1">
    <location>
        <begin position="345"/>
        <end position="365"/>
    </location>
</feature>
<keyword evidence="3" id="KW-1185">Reference proteome</keyword>